<dbReference type="Gene3D" id="3.30.565.10">
    <property type="entry name" value="Histidine kinase-like ATPase, C-terminal domain"/>
    <property type="match status" value="1"/>
</dbReference>
<evidence type="ECO:0000256" key="1">
    <source>
        <dbReference type="ARBA" id="ARBA00000085"/>
    </source>
</evidence>
<dbReference type="GO" id="GO:0000155">
    <property type="term" value="F:phosphorelay sensor kinase activity"/>
    <property type="evidence" value="ECO:0007669"/>
    <property type="project" value="InterPro"/>
</dbReference>
<dbReference type="CDD" id="cd00082">
    <property type="entry name" value="HisKA"/>
    <property type="match status" value="1"/>
</dbReference>
<evidence type="ECO:0000256" key="3">
    <source>
        <dbReference type="ARBA" id="ARBA00022553"/>
    </source>
</evidence>
<dbReference type="Pfam" id="PF00512">
    <property type="entry name" value="HisKA"/>
    <property type="match status" value="1"/>
</dbReference>
<keyword evidence="4" id="KW-0808">Transferase</keyword>
<dbReference type="AlphaFoldDB" id="T0HTH5"/>
<sequence>MRDNSSAVTMNRLSISQITASLAMLLLGTGGALIMGAHPLHIALPILAGVLVLIITSGDAGLRPTEAPLAIAAPEQTDITAHPDFPSLLEGISDPLMLVEKGRIARANRAAMRLLGAHIEGEDARIAIRHPAAAERLASMAPLAEPIMIELVGLGTRDQRWQMRVAPVGAVEAMRRLVHLVDHSGTHAAERMRVDFVANASHELRTPLAGILGFIETLADPELGKDVETRQRFLKIMDGEARRMQRLIDDLISLSRIEAEKYRTPDSAVDLSELVAEVVGVFRSSHGERGRDVEMDIGPSLPPVLGDRAQLSQLIHNLIGNSVKYGRPGTPIKVTLSEGSSGMARLCVADEGEGIGPDHLPRLTERFYRVDSGRSRAMGGTGLGLAIVKHIVERHRGRLDIASTLGKGTSITVLLPLPADDMAAKMDEKKRPSALSGTMS</sequence>
<evidence type="ECO:0000256" key="4">
    <source>
        <dbReference type="ARBA" id="ARBA00022679"/>
    </source>
</evidence>
<dbReference type="Pfam" id="PF13188">
    <property type="entry name" value="PAS_8"/>
    <property type="match status" value="1"/>
</dbReference>
<keyword evidence="7 8" id="KW-0472">Membrane</keyword>
<gene>
    <name evidence="10" type="ORF">RLDS_07915</name>
</gene>
<comment type="caution">
    <text evidence="10">The sequence shown here is derived from an EMBL/GenBank/DDBJ whole genome shotgun (WGS) entry which is preliminary data.</text>
</comment>
<evidence type="ECO:0000259" key="9">
    <source>
        <dbReference type="PROSITE" id="PS50109"/>
    </source>
</evidence>
<dbReference type="SMART" id="SM00388">
    <property type="entry name" value="HisKA"/>
    <property type="match status" value="1"/>
</dbReference>
<dbReference type="InterPro" id="IPR004358">
    <property type="entry name" value="Sig_transdc_His_kin-like_C"/>
</dbReference>
<dbReference type="EMBL" id="ATDP01000076">
    <property type="protein sequence ID" value="EQB16397.1"/>
    <property type="molecule type" value="Genomic_DNA"/>
</dbReference>
<feature type="transmembrane region" description="Helical" evidence="8">
    <location>
        <begin position="12"/>
        <end position="36"/>
    </location>
</feature>
<dbReference type="SUPFAM" id="SSF55874">
    <property type="entry name" value="ATPase domain of HSP90 chaperone/DNA topoisomerase II/histidine kinase"/>
    <property type="match status" value="1"/>
</dbReference>
<dbReference type="PRINTS" id="PR00344">
    <property type="entry name" value="BCTRLSENSOR"/>
</dbReference>
<dbReference type="PATRIC" id="fig|1331060.3.peg.1499"/>
<dbReference type="Proteomes" id="UP000015531">
    <property type="component" value="Unassembled WGS sequence"/>
</dbReference>
<accession>T0HTH5</accession>
<dbReference type="InterPro" id="IPR000014">
    <property type="entry name" value="PAS"/>
</dbReference>
<dbReference type="InterPro" id="IPR036890">
    <property type="entry name" value="HATPase_C_sf"/>
</dbReference>
<dbReference type="FunFam" id="3.30.565.10:FF:000006">
    <property type="entry name" value="Sensor histidine kinase WalK"/>
    <property type="match status" value="1"/>
</dbReference>
<dbReference type="GO" id="GO:0016036">
    <property type="term" value="P:cellular response to phosphate starvation"/>
    <property type="evidence" value="ECO:0007669"/>
    <property type="project" value="TreeGrafter"/>
</dbReference>
<keyword evidence="11" id="KW-1185">Reference proteome</keyword>
<dbReference type="EC" id="2.7.13.3" evidence="2"/>
<dbReference type="InterPro" id="IPR036097">
    <property type="entry name" value="HisK_dim/P_sf"/>
</dbReference>
<protein>
    <recommendedName>
        <fullName evidence="2">histidine kinase</fullName>
        <ecNumber evidence="2">2.7.13.3</ecNumber>
    </recommendedName>
</protein>
<evidence type="ECO:0000256" key="5">
    <source>
        <dbReference type="ARBA" id="ARBA00022777"/>
    </source>
</evidence>
<evidence type="ECO:0000313" key="11">
    <source>
        <dbReference type="Proteomes" id="UP000015531"/>
    </source>
</evidence>
<dbReference type="PANTHER" id="PTHR45453:SF1">
    <property type="entry name" value="PHOSPHATE REGULON SENSOR PROTEIN PHOR"/>
    <property type="match status" value="1"/>
</dbReference>
<dbReference type="FunFam" id="1.10.287.130:FF:000001">
    <property type="entry name" value="Two-component sensor histidine kinase"/>
    <property type="match status" value="1"/>
</dbReference>
<feature type="domain" description="Histidine kinase" evidence="9">
    <location>
        <begin position="199"/>
        <end position="419"/>
    </location>
</feature>
<dbReference type="InterPro" id="IPR050351">
    <property type="entry name" value="BphY/WalK/GraS-like"/>
</dbReference>
<dbReference type="InterPro" id="IPR003661">
    <property type="entry name" value="HisK_dim/P_dom"/>
</dbReference>
<dbReference type="PANTHER" id="PTHR45453">
    <property type="entry name" value="PHOSPHATE REGULON SENSOR PROTEIN PHOR"/>
    <property type="match status" value="1"/>
</dbReference>
<evidence type="ECO:0000256" key="6">
    <source>
        <dbReference type="ARBA" id="ARBA00023012"/>
    </source>
</evidence>
<dbReference type="GO" id="GO:0005886">
    <property type="term" value="C:plasma membrane"/>
    <property type="evidence" value="ECO:0007669"/>
    <property type="project" value="TreeGrafter"/>
</dbReference>
<dbReference type="PROSITE" id="PS50109">
    <property type="entry name" value="HIS_KIN"/>
    <property type="match status" value="1"/>
</dbReference>
<dbReference type="Pfam" id="PF02518">
    <property type="entry name" value="HATPase_c"/>
    <property type="match status" value="1"/>
</dbReference>
<proteinExistence type="predicted"/>
<dbReference type="eggNOG" id="COG5002">
    <property type="taxonomic scope" value="Bacteria"/>
</dbReference>
<dbReference type="Gene3D" id="1.10.287.130">
    <property type="match status" value="1"/>
</dbReference>
<dbReference type="InterPro" id="IPR005467">
    <property type="entry name" value="His_kinase_dom"/>
</dbReference>
<keyword evidence="6" id="KW-0902">Two-component regulatory system</keyword>
<evidence type="ECO:0000256" key="2">
    <source>
        <dbReference type="ARBA" id="ARBA00012438"/>
    </source>
</evidence>
<evidence type="ECO:0000256" key="7">
    <source>
        <dbReference type="ARBA" id="ARBA00023136"/>
    </source>
</evidence>
<keyword evidence="5" id="KW-0418">Kinase</keyword>
<evidence type="ECO:0000256" key="8">
    <source>
        <dbReference type="SAM" id="Phobius"/>
    </source>
</evidence>
<keyword evidence="8" id="KW-1133">Transmembrane helix</keyword>
<evidence type="ECO:0000313" key="10">
    <source>
        <dbReference type="EMBL" id="EQB16397.1"/>
    </source>
</evidence>
<reference evidence="10 11" key="1">
    <citation type="journal article" date="2013" name="Genome Announc.">
        <title>Draft Genome Sequence of Sphingobium lactosutens Strain DS20T, Isolated from a Hexachlorocyclohexane Dumpsite.</title>
        <authorList>
            <person name="Kumar R."/>
            <person name="Dwivedi V."/>
            <person name="Negi V."/>
            <person name="Khurana J.P."/>
            <person name="Lal R."/>
        </authorList>
    </citation>
    <scope>NUCLEOTIDE SEQUENCE [LARGE SCALE GENOMIC DNA]</scope>
    <source>
        <strain evidence="10 11">DS20</strain>
    </source>
</reference>
<organism evidence="10 11">
    <name type="scientific">Sphingobium lactosutens DS20</name>
    <dbReference type="NCBI Taxonomy" id="1331060"/>
    <lineage>
        <taxon>Bacteria</taxon>
        <taxon>Pseudomonadati</taxon>
        <taxon>Pseudomonadota</taxon>
        <taxon>Alphaproteobacteria</taxon>
        <taxon>Sphingomonadales</taxon>
        <taxon>Sphingomonadaceae</taxon>
        <taxon>Sphingobium</taxon>
    </lineage>
</organism>
<dbReference type="GO" id="GO:0004721">
    <property type="term" value="F:phosphoprotein phosphatase activity"/>
    <property type="evidence" value="ECO:0007669"/>
    <property type="project" value="TreeGrafter"/>
</dbReference>
<comment type="catalytic activity">
    <reaction evidence="1">
        <text>ATP + protein L-histidine = ADP + protein N-phospho-L-histidine.</text>
        <dbReference type="EC" id="2.7.13.3"/>
    </reaction>
</comment>
<name>T0HTH5_9SPHN</name>
<dbReference type="InterPro" id="IPR003594">
    <property type="entry name" value="HATPase_dom"/>
</dbReference>
<dbReference type="SMART" id="SM00387">
    <property type="entry name" value="HATPase_c"/>
    <property type="match status" value="1"/>
</dbReference>
<keyword evidence="3" id="KW-0597">Phosphoprotein</keyword>
<dbReference type="SUPFAM" id="SSF47384">
    <property type="entry name" value="Homodimeric domain of signal transducing histidine kinase"/>
    <property type="match status" value="1"/>
</dbReference>
<keyword evidence="8" id="KW-0812">Transmembrane</keyword>